<name>A0A3N1D6D7_9ACTN</name>
<dbReference type="Gene3D" id="3.30.1780.10">
    <property type="entry name" value="ornithine cyclodeaminase, domain 1"/>
    <property type="match status" value="1"/>
</dbReference>
<dbReference type="RefSeq" id="WP_123668246.1">
    <property type="nucleotide sequence ID" value="NZ_RJKE01000001.1"/>
</dbReference>
<evidence type="ECO:0000313" key="2">
    <source>
        <dbReference type="Proteomes" id="UP000272400"/>
    </source>
</evidence>
<proteinExistence type="predicted"/>
<dbReference type="InterPro" id="IPR003462">
    <property type="entry name" value="ODC_Mu_crystall"/>
</dbReference>
<reference evidence="1 2" key="1">
    <citation type="submission" date="2018-11" db="EMBL/GenBank/DDBJ databases">
        <title>Sequencing the genomes of 1000 actinobacteria strains.</title>
        <authorList>
            <person name="Klenk H.-P."/>
        </authorList>
    </citation>
    <scope>NUCLEOTIDE SEQUENCE [LARGE SCALE GENOMIC DNA]</scope>
    <source>
        <strain evidence="1 2">DSM 44254</strain>
    </source>
</reference>
<dbReference type="Gene3D" id="3.40.50.720">
    <property type="entry name" value="NAD(P)-binding Rossmann-like Domain"/>
    <property type="match status" value="1"/>
</dbReference>
<sequence length="312" mass="31273">MNGARVLDARATAAALDPEAVVAAVAVALSAISDGTASAPPRVAAFAPGGLLGAMPGYVPGLGLGAKLVSVFADPGHAGRSAHRGVVVLFDERDGSVLAVMDGEPITEVRTAAVATVAMRALARPGARRVAVIGTGSQAAAQVALLAALHPDLPLMVGGRRPSAAAALAARHPNGTSAGIEDAVRAAEIVLCCTDARTPVLDHSWLVPGAHVGSVGGFHGPEIPADTVASATLFAEWPGAAASPLPAGAHELQGVPPERVTLLGDVLAGRHRGRVSESEITFFKSTGHAAFDVAAAHVVHTRSREEGSGLLL</sequence>
<gene>
    <name evidence="1" type="ORF">EDD29_6782</name>
</gene>
<dbReference type="SUPFAM" id="SSF51735">
    <property type="entry name" value="NAD(P)-binding Rossmann-fold domains"/>
    <property type="match status" value="1"/>
</dbReference>
<organism evidence="1 2">
    <name type="scientific">Actinocorallia herbida</name>
    <dbReference type="NCBI Taxonomy" id="58109"/>
    <lineage>
        <taxon>Bacteria</taxon>
        <taxon>Bacillati</taxon>
        <taxon>Actinomycetota</taxon>
        <taxon>Actinomycetes</taxon>
        <taxon>Streptosporangiales</taxon>
        <taxon>Thermomonosporaceae</taxon>
        <taxon>Actinocorallia</taxon>
    </lineage>
</organism>
<dbReference type="OrthoDB" id="7209364at2"/>
<dbReference type="PIRSF" id="PIRSF001439">
    <property type="entry name" value="CryM"/>
    <property type="match status" value="1"/>
</dbReference>
<dbReference type="PANTHER" id="PTHR13812">
    <property type="entry name" value="KETIMINE REDUCTASE MU-CRYSTALLIN"/>
    <property type="match status" value="1"/>
</dbReference>
<accession>A0A3N1D6D7</accession>
<dbReference type="InterPro" id="IPR036291">
    <property type="entry name" value="NAD(P)-bd_dom_sf"/>
</dbReference>
<dbReference type="EMBL" id="RJKE01000001">
    <property type="protein sequence ID" value="ROO89095.1"/>
    <property type="molecule type" value="Genomic_DNA"/>
</dbReference>
<comment type="caution">
    <text evidence="1">The sequence shown here is derived from an EMBL/GenBank/DDBJ whole genome shotgun (WGS) entry which is preliminary data.</text>
</comment>
<protein>
    <submittedName>
        <fullName evidence="1">Ornithine cyclodeaminase</fullName>
    </submittedName>
</protein>
<dbReference type="PANTHER" id="PTHR13812:SF19">
    <property type="entry name" value="KETIMINE REDUCTASE MU-CRYSTALLIN"/>
    <property type="match status" value="1"/>
</dbReference>
<dbReference type="GO" id="GO:0005737">
    <property type="term" value="C:cytoplasm"/>
    <property type="evidence" value="ECO:0007669"/>
    <property type="project" value="TreeGrafter"/>
</dbReference>
<dbReference type="Pfam" id="PF02423">
    <property type="entry name" value="OCD_Mu_crystall"/>
    <property type="match status" value="1"/>
</dbReference>
<dbReference type="InterPro" id="IPR023401">
    <property type="entry name" value="ODC_N"/>
</dbReference>
<dbReference type="AlphaFoldDB" id="A0A3N1D6D7"/>
<keyword evidence="2" id="KW-1185">Reference proteome</keyword>
<evidence type="ECO:0000313" key="1">
    <source>
        <dbReference type="EMBL" id="ROO89095.1"/>
    </source>
</evidence>
<dbReference type="Proteomes" id="UP000272400">
    <property type="component" value="Unassembled WGS sequence"/>
</dbReference>